<dbReference type="EMBL" id="VDEP01000311">
    <property type="protein sequence ID" value="KAA1105244.1"/>
    <property type="molecule type" value="Genomic_DNA"/>
</dbReference>
<evidence type="ECO:0000313" key="2">
    <source>
        <dbReference type="EMBL" id="KAA1105244.1"/>
    </source>
</evidence>
<keyword evidence="1" id="KW-0812">Transmembrane</keyword>
<gene>
    <name evidence="2" type="ORF">PGTUg99_019854</name>
</gene>
<dbReference type="Proteomes" id="UP000325313">
    <property type="component" value="Unassembled WGS sequence"/>
</dbReference>
<keyword evidence="1" id="KW-1133">Transmembrane helix</keyword>
<comment type="caution">
    <text evidence="2">The sequence shown here is derived from an EMBL/GenBank/DDBJ whole genome shotgun (WGS) entry which is preliminary data.</text>
</comment>
<reference evidence="2 3" key="1">
    <citation type="submission" date="2019-05" db="EMBL/GenBank/DDBJ databases">
        <title>Emergence of the Ug99 lineage of the wheat stem rust pathogen through somatic hybridization.</title>
        <authorList>
            <person name="Li F."/>
            <person name="Upadhyaya N.M."/>
            <person name="Sperschneider J."/>
            <person name="Matny O."/>
            <person name="Nguyen-Phuc H."/>
            <person name="Mago R."/>
            <person name="Raley C."/>
            <person name="Miller M.E."/>
            <person name="Silverstein K.A.T."/>
            <person name="Henningsen E."/>
            <person name="Hirsch C.D."/>
            <person name="Visser B."/>
            <person name="Pretorius Z.A."/>
            <person name="Steffenson B.J."/>
            <person name="Schwessinger B."/>
            <person name="Dodds P.N."/>
            <person name="Figueroa M."/>
        </authorList>
    </citation>
    <scope>NUCLEOTIDE SEQUENCE [LARGE SCALE GENOMIC DNA]</scope>
    <source>
        <strain evidence="2 3">Ug99</strain>
    </source>
</reference>
<proteinExistence type="predicted"/>
<accession>A0A5B0PWI1</accession>
<organism evidence="2 3">
    <name type="scientific">Puccinia graminis f. sp. tritici</name>
    <dbReference type="NCBI Taxonomy" id="56615"/>
    <lineage>
        <taxon>Eukaryota</taxon>
        <taxon>Fungi</taxon>
        <taxon>Dikarya</taxon>
        <taxon>Basidiomycota</taxon>
        <taxon>Pucciniomycotina</taxon>
        <taxon>Pucciniomycetes</taxon>
        <taxon>Pucciniales</taxon>
        <taxon>Pucciniaceae</taxon>
        <taxon>Puccinia</taxon>
    </lineage>
</organism>
<name>A0A5B0PWI1_PUCGR</name>
<keyword evidence="1" id="KW-0472">Membrane</keyword>
<feature type="transmembrane region" description="Helical" evidence="1">
    <location>
        <begin position="32"/>
        <end position="51"/>
    </location>
</feature>
<evidence type="ECO:0000313" key="3">
    <source>
        <dbReference type="Proteomes" id="UP000325313"/>
    </source>
</evidence>
<dbReference type="AlphaFoldDB" id="A0A5B0PWI1"/>
<sequence length="79" mass="8851">MVSIQSTSFVRMVSWPNSSPLVSSSVSLNPTIIIHFSLVFSFSLHFGCFGNRTRIGYDWRRCQFAGSLVYNAGPPTYNL</sequence>
<evidence type="ECO:0000256" key="1">
    <source>
        <dbReference type="SAM" id="Phobius"/>
    </source>
</evidence>
<protein>
    <submittedName>
        <fullName evidence="2">Uncharacterized protein</fullName>
    </submittedName>
</protein>